<dbReference type="STRING" id="351671.XDD1_0881"/>
<name>A0A068QP59_9GAMM</name>
<reference evidence="1 2" key="1">
    <citation type="submission" date="2013-07" db="EMBL/GenBank/DDBJ databases">
        <authorList>
            <person name="Genoscope - CEA"/>
        </authorList>
    </citation>
    <scope>NUCLEOTIDE SEQUENCE [LARGE SCALE GENOMIC DNA]</scope>
    <source>
        <strain evidence="2">FRM16 / DSM 17909</strain>
    </source>
</reference>
<gene>
    <name evidence="1" type="ORF">XDD1_0881</name>
</gene>
<dbReference type="EMBL" id="FO704550">
    <property type="protein sequence ID" value="CDG16584.1"/>
    <property type="molecule type" value="Genomic_DNA"/>
</dbReference>
<dbReference type="HOGENOM" id="CLU_215508_0_0_6"/>
<proteinExistence type="predicted"/>
<protein>
    <submittedName>
        <fullName evidence="1">Uncharacterized protein</fullName>
    </submittedName>
</protein>
<dbReference type="KEGG" id="xdo:XDD1_0881"/>
<dbReference type="Proteomes" id="UP000032721">
    <property type="component" value="Chromosome"/>
</dbReference>
<accession>A0A068QP59</accession>
<sequence>MPVAQKYCCGNLSFTNKTWRDLHEIFKDIIQFIYYGMVF</sequence>
<evidence type="ECO:0000313" key="2">
    <source>
        <dbReference type="Proteomes" id="UP000032721"/>
    </source>
</evidence>
<organism evidence="1 2">
    <name type="scientific">Xenorhabdus doucetiae</name>
    <dbReference type="NCBI Taxonomy" id="351671"/>
    <lineage>
        <taxon>Bacteria</taxon>
        <taxon>Pseudomonadati</taxon>
        <taxon>Pseudomonadota</taxon>
        <taxon>Gammaproteobacteria</taxon>
        <taxon>Enterobacterales</taxon>
        <taxon>Morganellaceae</taxon>
        <taxon>Xenorhabdus</taxon>
    </lineage>
</organism>
<dbReference type="AlphaFoldDB" id="A0A068QP59"/>
<evidence type="ECO:0000313" key="1">
    <source>
        <dbReference type="EMBL" id="CDG16584.1"/>
    </source>
</evidence>